<dbReference type="OrthoDB" id="116806at2157"/>
<dbReference type="eggNOG" id="arCOG02674">
    <property type="taxonomic scope" value="Archaea"/>
</dbReference>
<dbReference type="InterPro" id="IPR006657">
    <property type="entry name" value="MoPterin_dinucl-bd_dom"/>
</dbReference>
<evidence type="ECO:0000313" key="2">
    <source>
        <dbReference type="EMBL" id="ADN37213.1"/>
    </source>
</evidence>
<evidence type="ECO:0000313" key="3">
    <source>
        <dbReference type="Proteomes" id="UP000006565"/>
    </source>
</evidence>
<dbReference type="AlphaFoldDB" id="E1REH0"/>
<dbReference type="Proteomes" id="UP000006565">
    <property type="component" value="Chromosome"/>
</dbReference>
<dbReference type="EMBL" id="CP002117">
    <property type="protein sequence ID" value="ADN37213.1"/>
    <property type="molecule type" value="Genomic_DNA"/>
</dbReference>
<dbReference type="InterPro" id="IPR009010">
    <property type="entry name" value="Asp_de-COase-like_dom_sf"/>
</dbReference>
<gene>
    <name evidence="2" type="ordered locus">Mpet_2469</name>
</gene>
<organism evidence="2 3">
    <name type="scientific">Methanolacinia petrolearia (strain DSM 11571 / OCM 486 / SEBR 4847)</name>
    <name type="common">Methanoplanus petrolearius</name>
    <dbReference type="NCBI Taxonomy" id="679926"/>
    <lineage>
        <taxon>Archaea</taxon>
        <taxon>Methanobacteriati</taxon>
        <taxon>Methanobacteriota</taxon>
        <taxon>Stenosarchaea group</taxon>
        <taxon>Methanomicrobia</taxon>
        <taxon>Methanomicrobiales</taxon>
        <taxon>Methanomicrobiaceae</taxon>
        <taxon>Methanolacinia</taxon>
    </lineage>
</organism>
<name>E1REH0_METP4</name>
<evidence type="ECO:0000259" key="1">
    <source>
        <dbReference type="Pfam" id="PF01568"/>
    </source>
</evidence>
<dbReference type="RefSeq" id="WP_013330390.1">
    <property type="nucleotide sequence ID" value="NC_014507.1"/>
</dbReference>
<dbReference type="HOGENOM" id="CLU_123704_1_0_2"/>
<sequence>MAKQILLNMITQRAVEEGIAMEIGKTSPQYFEACSLIEMNEHDIDELGITPNTNVKVTSESGEVIVKAVIARQTCYKGLCHIRQGVWANQVVPPRTQSTGEPQYSGFPVIVEPAPNEKIKTALECVQGAVGLWIGDE</sequence>
<proteinExistence type="predicted"/>
<dbReference type="GO" id="GO:0016491">
    <property type="term" value="F:oxidoreductase activity"/>
    <property type="evidence" value="ECO:0007669"/>
    <property type="project" value="InterPro"/>
</dbReference>
<dbReference type="GO" id="GO:0043546">
    <property type="term" value="F:molybdopterin cofactor binding"/>
    <property type="evidence" value="ECO:0007669"/>
    <property type="project" value="InterPro"/>
</dbReference>
<dbReference type="Gene3D" id="2.40.40.20">
    <property type="match status" value="1"/>
</dbReference>
<dbReference type="GeneID" id="9744962"/>
<protein>
    <submittedName>
        <fullName evidence="2">Molybdopterin dinucleotide-binding region</fullName>
    </submittedName>
</protein>
<reference evidence="2 3" key="1">
    <citation type="journal article" date="2010" name="Stand. Genomic Sci.">
        <title>Complete genome sequence of Methanoplanus petrolearius type strain (SEBR 4847).</title>
        <authorList>
            <person name="Brambilla E."/>
            <person name="Djao O.D."/>
            <person name="Daligault H."/>
            <person name="Lapidus A."/>
            <person name="Lucas S."/>
            <person name="Hammon N."/>
            <person name="Nolan M."/>
            <person name="Tice H."/>
            <person name="Cheng J.F."/>
            <person name="Han C."/>
            <person name="Tapia R."/>
            <person name="Goodwin L."/>
            <person name="Pitluck S."/>
            <person name="Liolios K."/>
            <person name="Ivanova N."/>
            <person name="Mavromatis K."/>
            <person name="Mikhailova N."/>
            <person name="Pati A."/>
            <person name="Chen A."/>
            <person name="Palaniappan K."/>
            <person name="Land M."/>
            <person name="Hauser L."/>
            <person name="Chang Y.J."/>
            <person name="Jeffries C.D."/>
            <person name="Rohde M."/>
            <person name="Spring S."/>
            <person name="Sikorski J."/>
            <person name="Goker M."/>
            <person name="Woyke T."/>
            <person name="Bristow J."/>
            <person name="Eisen J.A."/>
            <person name="Markowitz V."/>
            <person name="Hugenholtz P."/>
            <person name="Kyrpides N.C."/>
            <person name="Klenk H.P."/>
        </authorList>
    </citation>
    <scope>NUCLEOTIDE SEQUENCE [LARGE SCALE GENOMIC DNA]</scope>
    <source>
        <strain evidence="3">DSM 11571 / OCM 486 / SEBR 4847</strain>
    </source>
</reference>
<dbReference type="KEGG" id="mpi:Mpet_2469"/>
<dbReference type="STRING" id="679926.Mpet_2469"/>
<accession>E1REH0</accession>
<dbReference type="Pfam" id="PF01568">
    <property type="entry name" value="Molydop_binding"/>
    <property type="match status" value="1"/>
</dbReference>
<keyword evidence="3" id="KW-1185">Reference proteome</keyword>
<dbReference type="SUPFAM" id="SSF50692">
    <property type="entry name" value="ADC-like"/>
    <property type="match status" value="1"/>
</dbReference>
<feature type="domain" description="Molybdopterin dinucleotide-binding" evidence="1">
    <location>
        <begin position="8"/>
        <end position="106"/>
    </location>
</feature>